<dbReference type="EMBL" id="JACJLV010000025">
    <property type="protein sequence ID" value="MBM6827118.1"/>
    <property type="molecule type" value="Genomic_DNA"/>
</dbReference>
<dbReference type="SMART" id="SM00419">
    <property type="entry name" value="HTH_CRP"/>
    <property type="match status" value="1"/>
</dbReference>
<keyword evidence="1" id="KW-0805">Transcription regulation</keyword>
<name>A0A938X4W2_9CLOT</name>
<dbReference type="Proteomes" id="UP000713880">
    <property type="component" value="Unassembled WGS sequence"/>
</dbReference>
<dbReference type="Gene3D" id="2.60.120.10">
    <property type="entry name" value="Jelly Rolls"/>
    <property type="match status" value="1"/>
</dbReference>
<dbReference type="RefSeq" id="WP_204909159.1">
    <property type="nucleotide sequence ID" value="NZ_JACJLV010000025.1"/>
</dbReference>
<keyword evidence="2" id="KW-0238">DNA-binding</keyword>
<gene>
    <name evidence="5" type="ORF">H6A13_08450</name>
</gene>
<dbReference type="InterPro" id="IPR018490">
    <property type="entry name" value="cNMP-bd_dom_sf"/>
</dbReference>
<dbReference type="SUPFAM" id="SSF51206">
    <property type="entry name" value="cAMP-binding domain-like"/>
    <property type="match status" value="1"/>
</dbReference>
<dbReference type="Gene3D" id="1.10.10.10">
    <property type="entry name" value="Winged helix-like DNA-binding domain superfamily/Winged helix DNA-binding domain"/>
    <property type="match status" value="1"/>
</dbReference>
<evidence type="ECO:0000313" key="5">
    <source>
        <dbReference type="EMBL" id="MBM6827118.1"/>
    </source>
</evidence>
<dbReference type="GO" id="GO:0003677">
    <property type="term" value="F:DNA binding"/>
    <property type="evidence" value="ECO:0007669"/>
    <property type="project" value="UniProtKB-KW"/>
</dbReference>
<dbReference type="GO" id="GO:0005829">
    <property type="term" value="C:cytosol"/>
    <property type="evidence" value="ECO:0007669"/>
    <property type="project" value="TreeGrafter"/>
</dbReference>
<dbReference type="InterPro" id="IPR050397">
    <property type="entry name" value="Env_Response_Regulators"/>
</dbReference>
<dbReference type="InterPro" id="IPR036388">
    <property type="entry name" value="WH-like_DNA-bd_sf"/>
</dbReference>
<comment type="caution">
    <text evidence="5">The sequence shown here is derived from an EMBL/GenBank/DDBJ whole genome shotgun (WGS) entry which is preliminary data.</text>
</comment>
<evidence type="ECO:0000259" key="4">
    <source>
        <dbReference type="PROSITE" id="PS51063"/>
    </source>
</evidence>
<reference evidence="5" key="1">
    <citation type="submission" date="2020-08" db="EMBL/GenBank/DDBJ databases">
        <authorList>
            <person name="Cejkova D."/>
            <person name="Kubasova T."/>
            <person name="Jahodarova E."/>
            <person name="Rychlik I."/>
        </authorList>
    </citation>
    <scope>NUCLEOTIDE SEQUENCE</scope>
    <source>
        <strain evidence="5">An420c</strain>
    </source>
</reference>
<dbReference type="Pfam" id="PF13545">
    <property type="entry name" value="HTH_Crp_2"/>
    <property type="match status" value="1"/>
</dbReference>
<keyword evidence="3" id="KW-0804">Transcription</keyword>
<dbReference type="PANTHER" id="PTHR24567:SF74">
    <property type="entry name" value="HTH-TYPE TRANSCRIPTIONAL REGULATOR ARCR"/>
    <property type="match status" value="1"/>
</dbReference>
<organism evidence="5 6">
    <name type="scientific">Mordavella massiliensis</name>
    <dbReference type="NCBI Taxonomy" id="1871024"/>
    <lineage>
        <taxon>Bacteria</taxon>
        <taxon>Bacillati</taxon>
        <taxon>Bacillota</taxon>
        <taxon>Clostridia</taxon>
        <taxon>Eubacteriales</taxon>
        <taxon>Clostridiaceae</taxon>
        <taxon>Mordavella</taxon>
    </lineage>
</organism>
<dbReference type="PANTHER" id="PTHR24567">
    <property type="entry name" value="CRP FAMILY TRANSCRIPTIONAL REGULATORY PROTEIN"/>
    <property type="match status" value="1"/>
</dbReference>
<dbReference type="PROSITE" id="PS51063">
    <property type="entry name" value="HTH_CRP_2"/>
    <property type="match status" value="1"/>
</dbReference>
<evidence type="ECO:0000256" key="1">
    <source>
        <dbReference type="ARBA" id="ARBA00023015"/>
    </source>
</evidence>
<dbReference type="InterPro" id="IPR036390">
    <property type="entry name" value="WH_DNA-bd_sf"/>
</dbReference>
<dbReference type="GO" id="GO:0003700">
    <property type="term" value="F:DNA-binding transcription factor activity"/>
    <property type="evidence" value="ECO:0007669"/>
    <property type="project" value="TreeGrafter"/>
</dbReference>
<evidence type="ECO:0000256" key="3">
    <source>
        <dbReference type="ARBA" id="ARBA00023163"/>
    </source>
</evidence>
<sequence length="220" mass="25179">MGFAEYFPVIRKLTPAQRKRIEESVTEKKVPKGMVIHDGTTGCTGLLVVRSGLLRAYMLSDEGREITLYRLFERDVCLFSASCMLRSIQFDINIQAEKDTELWVIPAHVWQQLTEESAVLSNYTSELMAGRFTDVMWLIEQIMWKSLDKRVADFLLEEMTVEDSEVLKLTHEAVAAHLGTAREVVTRMLRYFQSEGIVKLSRGTIEILDTAKLEAVLEEK</sequence>
<protein>
    <submittedName>
        <fullName evidence="5">Crp/Fnr family transcriptional regulator</fullName>
    </submittedName>
</protein>
<keyword evidence="6" id="KW-1185">Reference proteome</keyword>
<evidence type="ECO:0000256" key="2">
    <source>
        <dbReference type="ARBA" id="ARBA00023125"/>
    </source>
</evidence>
<dbReference type="SUPFAM" id="SSF46785">
    <property type="entry name" value="Winged helix' DNA-binding domain"/>
    <property type="match status" value="1"/>
</dbReference>
<accession>A0A938X4W2</accession>
<feature type="domain" description="HTH crp-type" evidence="4">
    <location>
        <begin position="145"/>
        <end position="211"/>
    </location>
</feature>
<dbReference type="PRINTS" id="PR00034">
    <property type="entry name" value="HTHCRP"/>
</dbReference>
<proteinExistence type="predicted"/>
<evidence type="ECO:0000313" key="6">
    <source>
        <dbReference type="Proteomes" id="UP000713880"/>
    </source>
</evidence>
<dbReference type="InterPro" id="IPR012318">
    <property type="entry name" value="HTH_CRP"/>
</dbReference>
<dbReference type="InterPro" id="IPR000595">
    <property type="entry name" value="cNMP-bd_dom"/>
</dbReference>
<dbReference type="Pfam" id="PF00027">
    <property type="entry name" value="cNMP_binding"/>
    <property type="match status" value="1"/>
</dbReference>
<dbReference type="InterPro" id="IPR014710">
    <property type="entry name" value="RmlC-like_jellyroll"/>
</dbReference>
<dbReference type="CDD" id="cd00038">
    <property type="entry name" value="CAP_ED"/>
    <property type="match status" value="1"/>
</dbReference>
<dbReference type="AlphaFoldDB" id="A0A938X4W2"/>
<reference evidence="5" key="2">
    <citation type="journal article" date="2021" name="Sci. Rep.">
        <title>The distribution of antibiotic resistance genes in chicken gut microbiota commensals.</title>
        <authorList>
            <person name="Juricova H."/>
            <person name="Matiasovicova J."/>
            <person name="Kubasova T."/>
            <person name="Cejkova D."/>
            <person name="Rychlik I."/>
        </authorList>
    </citation>
    <scope>NUCLEOTIDE SEQUENCE</scope>
    <source>
        <strain evidence="5">An420c</strain>
    </source>
</reference>